<dbReference type="Gene3D" id="3.60.130.30">
    <property type="match status" value="1"/>
</dbReference>
<feature type="transmembrane region" description="Helical" evidence="2">
    <location>
        <begin position="262"/>
        <end position="288"/>
    </location>
</feature>
<dbReference type="Proteomes" id="UP001465976">
    <property type="component" value="Unassembled WGS sequence"/>
</dbReference>
<protein>
    <submittedName>
        <fullName evidence="3">Uncharacterized protein</fullName>
    </submittedName>
</protein>
<evidence type="ECO:0000256" key="1">
    <source>
        <dbReference type="SAM" id="MobiDB-lite"/>
    </source>
</evidence>
<feature type="region of interest" description="Disordered" evidence="1">
    <location>
        <begin position="1"/>
        <end position="84"/>
    </location>
</feature>
<feature type="region of interest" description="Disordered" evidence="1">
    <location>
        <begin position="108"/>
        <end position="139"/>
    </location>
</feature>
<evidence type="ECO:0000313" key="3">
    <source>
        <dbReference type="EMBL" id="KAL0563426.1"/>
    </source>
</evidence>
<dbReference type="EMBL" id="JBAHYK010003531">
    <property type="protein sequence ID" value="KAL0563426.1"/>
    <property type="molecule type" value="Genomic_DNA"/>
</dbReference>
<reference evidence="3 4" key="1">
    <citation type="submission" date="2024-02" db="EMBL/GenBank/DDBJ databases">
        <title>A draft genome for the cacao thread blight pathogen Marasmius crinis-equi.</title>
        <authorList>
            <person name="Cohen S.P."/>
            <person name="Baruah I.K."/>
            <person name="Amoako-Attah I."/>
            <person name="Bukari Y."/>
            <person name="Meinhardt L.W."/>
            <person name="Bailey B.A."/>
        </authorList>
    </citation>
    <scope>NUCLEOTIDE SEQUENCE [LARGE SCALE GENOMIC DNA]</scope>
    <source>
        <strain evidence="3 4">GH-76</strain>
    </source>
</reference>
<gene>
    <name evidence="3" type="ORF">V5O48_018641</name>
</gene>
<proteinExistence type="predicted"/>
<organism evidence="3 4">
    <name type="scientific">Marasmius crinis-equi</name>
    <dbReference type="NCBI Taxonomy" id="585013"/>
    <lineage>
        <taxon>Eukaryota</taxon>
        <taxon>Fungi</taxon>
        <taxon>Dikarya</taxon>
        <taxon>Basidiomycota</taxon>
        <taxon>Agaricomycotina</taxon>
        <taxon>Agaricomycetes</taxon>
        <taxon>Agaricomycetidae</taxon>
        <taxon>Agaricales</taxon>
        <taxon>Marasmiineae</taxon>
        <taxon>Marasmiaceae</taxon>
        <taxon>Marasmius</taxon>
    </lineage>
</organism>
<evidence type="ECO:0000256" key="2">
    <source>
        <dbReference type="SAM" id="Phobius"/>
    </source>
</evidence>
<feature type="non-terminal residue" evidence="3">
    <location>
        <position position="415"/>
    </location>
</feature>
<name>A0ABR3EKL9_9AGAR</name>
<sequence length="415" mass="46938">LSTPPPVCFNPNELDRKLSQEASDAPGKAQKCKRGPEEREASDLQQHSEPGGSAKRKKLSRKEDPVEKAKSKKRGKENVKRKKKNRLGALLCQDSNVLETIARKQAARHFKTATENPNKNEAPASELRESSASTGYIGKPRAPLPAQKWEYMLEELHEDGTHNFQLIKKANYTQYVPCPKDKKIHVVITPGPKDKKWEGKMKDGASFLKEVAPECKFNNEPGRRGTVNSINYSISMGNRQPKPMTLNDQGVKLKRIMERIRLHPAFISLAGFMSTTFLAWGPLLFLYYADTTGALLEKYPELTLPFYNSIFVAFTVNFGPQTQEPGIRMVCDHGSRQLDYTKGGHLVLWDLKLIIEFPPGYTIFVPSAVVCHLNTAIQPGKEHFSFTMYSAGDLFRWMEHGFQTETDYHKLEQAK</sequence>
<feature type="non-terminal residue" evidence="3">
    <location>
        <position position="1"/>
    </location>
</feature>
<keyword evidence="2" id="KW-1133">Transmembrane helix</keyword>
<keyword evidence="4" id="KW-1185">Reference proteome</keyword>
<comment type="caution">
    <text evidence="3">The sequence shown here is derived from an EMBL/GenBank/DDBJ whole genome shotgun (WGS) entry which is preliminary data.</text>
</comment>
<keyword evidence="2" id="KW-0812">Transmembrane</keyword>
<keyword evidence="2" id="KW-0472">Membrane</keyword>
<accession>A0ABR3EKL9</accession>
<feature type="compositionally biased region" description="Basic residues" evidence="1">
    <location>
        <begin position="70"/>
        <end position="84"/>
    </location>
</feature>
<evidence type="ECO:0000313" key="4">
    <source>
        <dbReference type="Proteomes" id="UP001465976"/>
    </source>
</evidence>